<dbReference type="GO" id="GO:0046872">
    <property type="term" value="F:metal ion binding"/>
    <property type="evidence" value="ECO:0007669"/>
    <property type="project" value="UniProtKB-KW"/>
</dbReference>
<dbReference type="AlphaFoldDB" id="A0A2Z4INP4"/>
<dbReference type="EMBL" id="CP030041">
    <property type="protein sequence ID" value="AWW32722.1"/>
    <property type="molecule type" value="Genomic_DNA"/>
</dbReference>
<evidence type="ECO:0000256" key="2">
    <source>
        <dbReference type="ARBA" id="ARBA00022723"/>
    </source>
</evidence>
<dbReference type="InterPro" id="IPR000917">
    <property type="entry name" value="Sulfatase_N"/>
</dbReference>
<dbReference type="RefSeq" id="WP_112786094.1">
    <property type="nucleotide sequence ID" value="NZ_CP030041.1"/>
</dbReference>
<dbReference type="KEGG" id="est:DN752_22685"/>
<accession>A0A2Z4INP4</accession>
<feature type="domain" description="Sulfatase N-terminal" evidence="5">
    <location>
        <begin position="27"/>
        <end position="354"/>
    </location>
</feature>
<dbReference type="SUPFAM" id="SSF53649">
    <property type="entry name" value="Alkaline phosphatase-like"/>
    <property type="match status" value="1"/>
</dbReference>
<dbReference type="Pfam" id="PF00884">
    <property type="entry name" value="Sulfatase"/>
    <property type="match status" value="1"/>
</dbReference>
<name>A0A2Z4INP4_9BACT</name>
<dbReference type="InterPro" id="IPR050738">
    <property type="entry name" value="Sulfatase"/>
</dbReference>
<evidence type="ECO:0000259" key="5">
    <source>
        <dbReference type="Pfam" id="PF00884"/>
    </source>
</evidence>
<dbReference type="Proteomes" id="UP000248688">
    <property type="component" value="Chromosome"/>
</dbReference>
<keyword evidence="7" id="KW-1185">Reference proteome</keyword>
<dbReference type="OrthoDB" id="9764377at2"/>
<dbReference type="PANTHER" id="PTHR42693">
    <property type="entry name" value="ARYLSULFATASE FAMILY MEMBER"/>
    <property type="match status" value="1"/>
</dbReference>
<dbReference type="PANTHER" id="PTHR42693:SF53">
    <property type="entry name" value="ENDO-4-O-SULFATASE"/>
    <property type="match status" value="1"/>
</dbReference>
<dbReference type="CDD" id="cd16026">
    <property type="entry name" value="GALNS_like"/>
    <property type="match status" value="1"/>
</dbReference>
<keyword evidence="3" id="KW-0378">Hydrolase</keyword>
<dbReference type="Gene3D" id="3.30.1120.10">
    <property type="match status" value="1"/>
</dbReference>
<keyword evidence="2" id="KW-0479">Metal-binding</keyword>
<evidence type="ECO:0000256" key="3">
    <source>
        <dbReference type="ARBA" id="ARBA00022801"/>
    </source>
</evidence>
<dbReference type="PROSITE" id="PS00523">
    <property type="entry name" value="SULFATASE_1"/>
    <property type="match status" value="1"/>
</dbReference>
<gene>
    <name evidence="6" type="ORF">DN752_22685</name>
</gene>
<dbReference type="InterPro" id="IPR024607">
    <property type="entry name" value="Sulfatase_CS"/>
</dbReference>
<organism evidence="6 7">
    <name type="scientific">Echinicola strongylocentroti</name>
    <dbReference type="NCBI Taxonomy" id="1795355"/>
    <lineage>
        <taxon>Bacteria</taxon>
        <taxon>Pseudomonadati</taxon>
        <taxon>Bacteroidota</taxon>
        <taxon>Cytophagia</taxon>
        <taxon>Cytophagales</taxon>
        <taxon>Cyclobacteriaceae</taxon>
        <taxon>Echinicola</taxon>
    </lineage>
</organism>
<evidence type="ECO:0000313" key="6">
    <source>
        <dbReference type="EMBL" id="AWW32722.1"/>
    </source>
</evidence>
<dbReference type="InterPro" id="IPR017850">
    <property type="entry name" value="Alkaline_phosphatase_core_sf"/>
</dbReference>
<proteinExistence type="inferred from homology"/>
<keyword evidence="4" id="KW-0106">Calcium</keyword>
<evidence type="ECO:0000313" key="7">
    <source>
        <dbReference type="Proteomes" id="UP000248688"/>
    </source>
</evidence>
<reference evidence="6 7" key="1">
    <citation type="submission" date="2018-06" db="EMBL/GenBank/DDBJ databases">
        <title>Echinicola strongylocentroti sp. nov., isolated from a sea urchin Strongylocentrotus intermedius.</title>
        <authorList>
            <person name="Bae S.S."/>
        </authorList>
    </citation>
    <scope>NUCLEOTIDE SEQUENCE [LARGE SCALE GENOMIC DNA]</scope>
    <source>
        <strain evidence="6 7">MEBiC08714</strain>
    </source>
</reference>
<dbReference type="GO" id="GO:0004065">
    <property type="term" value="F:arylsulfatase activity"/>
    <property type="evidence" value="ECO:0007669"/>
    <property type="project" value="TreeGrafter"/>
</dbReference>
<evidence type="ECO:0000256" key="4">
    <source>
        <dbReference type="ARBA" id="ARBA00022837"/>
    </source>
</evidence>
<dbReference type="Gene3D" id="3.40.720.10">
    <property type="entry name" value="Alkaline Phosphatase, subunit A"/>
    <property type="match status" value="1"/>
</dbReference>
<protein>
    <submittedName>
        <fullName evidence="6">Arylsulfatase</fullName>
    </submittedName>
</protein>
<sequence length="468" mass="51798">MRGIILWSCCCILCAFKSPTPQSSSKPNFIIIFTDDQGHGDLGCFGGEHVDTPHLDTMAAQGMKLTSFYVAAPICTPSRAALMTGSYPKRIHMSDRVLLAGDHRGLHPNELTIAEVLKTQGYATGIMGKWHLGDQPEFLPTRQGFDAFFGLPYSHDIHPWHQNNKKFNFPDLPLLEGEEVIEMNPDMNHLTQRITDRAVEFIERNKDQPFFLYLPHPLPHRPVYASPEQMHQAADSLETMLAQENGTVNYPLRDYLYPQAIGTIDDSVGEIMKALSANGLDENTLVIFTSDNGPARGGQGSTGGLRGRKGDTYEGGMREPAIAWWPGKIPSGSVSDEILTAMDLLPTFAKLAGATVPPDRVIDGKDIWAVLSENAASPHQQFYYYHHNQLQAVRSGEWKYHERGGECMLFNLKDDRGETNNVIGQHPAISQKLKASFDAIENELGEGSEFSDQCRPAGYLEMAGPLGN</sequence>
<comment type="similarity">
    <text evidence="1">Belongs to the sulfatase family.</text>
</comment>
<evidence type="ECO:0000256" key="1">
    <source>
        <dbReference type="ARBA" id="ARBA00008779"/>
    </source>
</evidence>